<dbReference type="EMBL" id="JAGQFT010000081">
    <property type="protein sequence ID" value="MBR0562885.1"/>
    <property type="molecule type" value="Genomic_DNA"/>
</dbReference>
<accession>A0A8J7VTH1</accession>
<dbReference type="RefSeq" id="WP_211926808.1">
    <property type="nucleotide sequence ID" value="NZ_JAGQFT020000002.1"/>
</dbReference>
<reference evidence="2" key="2">
    <citation type="submission" date="2021-04" db="EMBL/GenBank/DDBJ databases">
        <authorList>
            <person name="Karlyshev A.V."/>
        </authorList>
    </citation>
    <scope>NUCLEOTIDE SEQUENCE</scope>
    <source>
        <strain evidence="2">LMG 29479</strain>
    </source>
</reference>
<evidence type="ECO:0000313" key="2">
    <source>
        <dbReference type="EMBL" id="MBR0562885.1"/>
    </source>
</evidence>
<comment type="caution">
    <text evidence="2">The sequence shown here is derived from an EMBL/GenBank/DDBJ whole genome shotgun (WGS) entry which is preliminary data.</text>
</comment>
<evidence type="ECO:0000313" key="3">
    <source>
        <dbReference type="EMBL" id="MBS7456034.1"/>
    </source>
</evidence>
<keyword evidence="4" id="KW-1185">Reference proteome</keyword>
<dbReference type="Proteomes" id="UP000675747">
    <property type="component" value="Unassembled WGS sequence"/>
</dbReference>
<proteinExistence type="predicted"/>
<name>A0A8J7VTH1_9GAMM</name>
<gene>
    <name evidence="3" type="ORF">KB893_002650</name>
    <name evidence="2" type="ORF">KB893_10210</name>
</gene>
<evidence type="ECO:0000313" key="4">
    <source>
        <dbReference type="Proteomes" id="UP000675747"/>
    </source>
</evidence>
<dbReference type="InterPro" id="IPR021549">
    <property type="entry name" value="DUF2894"/>
</dbReference>
<evidence type="ECO:0000256" key="1">
    <source>
        <dbReference type="SAM" id="MobiDB-lite"/>
    </source>
</evidence>
<organism evidence="2">
    <name type="scientific">Coralloluteibacterium stylophorae</name>
    <dbReference type="NCBI Taxonomy" id="1776034"/>
    <lineage>
        <taxon>Bacteria</taxon>
        <taxon>Pseudomonadati</taxon>
        <taxon>Pseudomonadota</taxon>
        <taxon>Gammaproteobacteria</taxon>
        <taxon>Lysobacterales</taxon>
        <taxon>Lysobacteraceae</taxon>
        <taxon>Coralloluteibacterium</taxon>
    </lineage>
</organism>
<feature type="region of interest" description="Disordered" evidence="1">
    <location>
        <begin position="101"/>
        <end position="122"/>
    </location>
</feature>
<dbReference type="EMBL" id="JAGQFT020000002">
    <property type="protein sequence ID" value="MBS7456034.1"/>
    <property type="molecule type" value="Genomic_DNA"/>
</dbReference>
<feature type="region of interest" description="Disordered" evidence="1">
    <location>
        <begin position="205"/>
        <end position="230"/>
    </location>
</feature>
<dbReference type="AlphaFoldDB" id="A0A8J7VTH1"/>
<reference evidence="3 4" key="1">
    <citation type="journal article" date="2021" name="Microbiol. Resour. Announc.">
        <title>Draft Genome Sequence of Coralloluteibacterium stylophorae LMG 29479T.</title>
        <authorList>
            <person name="Karlyshev A.V."/>
            <person name="Kudryashova E.B."/>
            <person name="Ariskina E.V."/>
            <person name="Conroy A.P."/>
            <person name="Abidueva E.Y."/>
        </authorList>
    </citation>
    <scope>NUCLEOTIDE SEQUENCE [LARGE SCALE GENOMIC DNA]</scope>
    <source>
        <strain evidence="3 4">LMG 29479</strain>
    </source>
</reference>
<feature type="compositionally biased region" description="Basic residues" evidence="1">
    <location>
        <begin position="220"/>
        <end position="230"/>
    </location>
</feature>
<dbReference type="Pfam" id="PF11445">
    <property type="entry name" value="DUF2894"/>
    <property type="match status" value="1"/>
</dbReference>
<sequence length="230" mass="24357">MASDAPDIAALLDAWRTARADAPASLRSRRIEALSARAGHYQGAARRRLDARIAALIEADGSDGADDNTAIRSAQACERTVPRPLADLLAHLARRRAAAMPASGCVRRDEPDPAGTGAGAGPDAHAFPALPALDDFRATWTRVRAESQVRATASELPADAGPMHSTVLVHRAIALMREASPDYLQHVLTYLDALSGLQTMADSGAFAAPRSTEQDGSAARPRRSASRRPR</sequence>
<protein>
    <submittedName>
        <fullName evidence="2">DUF2894 domain-containing protein</fullName>
    </submittedName>
</protein>